<dbReference type="InterPro" id="IPR015806">
    <property type="entry name" value="Pyrv_Knase_insert_dom_sf"/>
</dbReference>
<proteinExistence type="inferred from homology"/>
<dbReference type="NCBIfam" id="TIGR01064">
    <property type="entry name" value="pyruv_kin"/>
    <property type="match status" value="1"/>
</dbReference>
<sequence>MLRLLARAPGMRRNTINCIGKKANLSTPSSTSVEQFMMTKMTCTLGPASNEQAIVQALNDNGMSVARLNFSHNPRGNYEYVTNLINLVRNCEGMHRRVLARNYNQVAVLLDTKGPEIRTGVVEGYVPGEKNMYVTLEDNAEVRVTTDADYKEKVSDETIYLDYQQIGSTVKVGDRILLDDGLIGLEVKKVNCDLQNSSGDSYCDVICNVSNGGELGSVKGVNIPNTTLQLPSMTEKDKEDILWGIKSNEIDIVAASFVRKAGDVRSVKAYMERCISQARQDGDIAKDEEIVRPAVVSKIENKEGVDNFEEILAESDGIMVARGDLGVEIPFAELLILQKKMVRLCNLAGKPVIVATQMLDSMQRNPRPTRAEVTDVGNAVLDGSDCVMLSGESANGQYPELSAKTMKTIVSQADEALDKRWGFSNIGQRRKEMSEAILSNATSLESICMAAVNMASQTDSDLIIAISRKGSTVKQLAKYKPNVPIMAFVPTPQIGRRLVMHRGVYPIVMESTAADDEHERVVEAMRTAKEIGWLLPNHRVVVVDAELWDLESVSKKTKANCIKIFTV</sequence>
<dbReference type="FunFam" id="2.40.33.10:FF:000001">
    <property type="entry name" value="Pyruvate kinase"/>
    <property type="match status" value="1"/>
</dbReference>
<accession>A0A9W7DWT2</accession>
<dbReference type="Gene3D" id="3.20.20.60">
    <property type="entry name" value="Phosphoenolpyruvate-binding domains"/>
    <property type="match status" value="1"/>
</dbReference>
<protein>
    <recommendedName>
        <fullName evidence="4 13">Pyruvate kinase</fullName>
        <ecNumber evidence="4 13">2.7.1.40</ecNumber>
    </recommendedName>
</protein>
<name>A0A9W7DWT2_9STRA</name>
<comment type="cofactor">
    <cofactor evidence="1">
        <name>K(+)</name>
        <dbReference type="ChEBI" id="CHEBI:29103"/>
    </cofactor>
</comment>
<keyword evidence="9" id="KW-0067">ATP-binding</keyword>
<dbReference type="Gene3D" id="2.40.33.10">
    <property type="entry name" value="PK beta-barrel domain-like"/>
    <property type="match status" value="1"/>
</dbReference>
<dbReference type="InterPro" id="IPR040442">
    <property type="entry name" value="Pyrv_kinase-like_dom_sf"/>
</dbReference>
<gene>
    <name evidence="16" type="ORF">TrLO_g7275</name>
</gene>
<evidence type="ECO:0000256" key="3">
    <source>
        <dbReference type="ARBA" id="ARBA00008663"/>
    </source>
</evidence>
<dbReference type="InterPro" id="IPR015795">
    <property type="entry name" value="Pyrv_Knase_C"/>
</dbReference>
<evidence type="ECO:0000256" key="11">
    <source>
        <dbReference type="ARBA" id="ARBA00023152"/>
    </source>
</evidence>
<evidence type="ECO:0000256" key="8">
    <source>
        <dbReference type="ARBA" id="ARBA00022777"/>
    </source>
</evidence>
<dbReference type="InterPro" id="IPR001697">
    <property type="entry name" value="Pyr_Knase"/>
</dbReference>
<keyword evidence="12" id="KW-0670">Pyruvate</keyword>
<dbReference type="GO" id="GO:0016301">
    <property type="term" value="F:kinase activity"/>
    <property type="evidence" value="ECO:0007669"/>
    <property type="project" value="UniProtKB-KW"/>
</dbReference>
<evidence type="ECO:0000256" key="10">
    <source>
        <dbReference type="ARBA" id="ARBA00022842"/>
    </source>
</evidence>
<evidence type="ECO:0000259" key="15">
    <source>
        <dbReference type="Pfam" id="PF02887"/>
    </source>
</evidence>
<comment type="similarity">
    <text evidence="3 13">Belongs to the pyruvate kinase family.</text>
</comment>
<dbReference type="OrthoDB" id="108365at2759"/>
<keyword evidence="10 13" id="KW-0460">Magnesium</keyword>
<dbReference type="Gene3D" id="3.40.1380.20">
    <property type="entry name" value="Pyruvate kinase, C-terminal domain"/>
    <property type="match status" value="1"/>
</dbReference>
<feature type="domain" description="Pyruvate kinase barrel" evidence="14">
    <location>
        <begin position="39"/>
        <end position="401"/>
    </location>
</feature>
<evidence type="ECO:0000259" key="14">
    <source>
        <dbReference type="Pfam" id="PF00224"/>
    </source>
</evidence>
<dbReference type="Proteomes" id="UP001165122">
    <property type="component" value="Unassembled WGS sequence"/>
</dbReference>
<keyword evidence="11 13" id="KW-0324">Glycolysis</keyword>
<keyword evidence="17" id="KW-1185">Reference proteome</keyword>
<evidence type="ECO:0000313" key="17">
    <source>
        <dbReference type="Proteomes" id="UP001165122"/>
    </source>
</evidence>
<dbReference type="AlphaFoldDB" id="A0A9W7DWT2"/>
<dbReference type="GO" id="GO:0005524">
    <property type="term" value="F:ATP binding"/>
    <property type="evidence" value="ECO:0007669"/>
    <property type="project" value="UniProtKB-KW"/>
</dbReference>
<evidence type="ECO:0000256" key="2">
    <source>
        <dbReference type="ARBA" id="ARBA00004997"/>
    </source>
</evidence>
<comment type="pathway">
    <text evidence="2 13">Carbohydrate degradation; glycolysis; pyruvate from D-glyceraldehyde 3-phosphate: step 5/5.</text>
</comment>
<evidence type="ECO:0000256" key="1">
    <source>
        <dbReference type="ARBA" id="ARBA00001958"/>
    </source>
</evidence>
<dbReference type="EC" id="2.7.1.40" evidence="4 13"/>
<reference evidence="17" key="1">
    <citation type="journal article" date="2023" name="Commun. Biol.">
        <title>Genome analysis of Parmales, the sister group of diatoms, reveals the evolutionary specialization of diatoms from phago-mixotrophs to photoautotrophs.</title>
        <authorList>
            <person name="Ban H."/>
            <person name="Sato S."/>
            <person name="Yoshikawa S."/>
            <person name="Yamada K."/>
            <person name="Nakamura Y."/>
            <person name="Ichinomiya M."/>
            <person name="Sato N."/>
            <person name="Blanc-Mathieu R."/>
            <person name="Endo H."/>
            <person name="Kuwata A."/>
            <person name="Ogata H."/>
        </authorList>
    </citation>
    <scope>NUCLEOTIDE SEQUENCE [LARGE SCALE GENOMIC DNA]</scope>
    <source>
        <strain evidence="17">NIES 3700</strain>
    </source>
</reference>
<dbReference type="SUPFAM" id="SSF50800">
    <property type="entry name" value="PK beta-barrel domain-like"/>
    <property type="match status" value="1"/>
</dbReference>
<dbReference type="PRINTS" id="PR01050">
    <property type="entry name" value="PYRUVTKNASE"/>
</dbReference>
<evidence type="ECO:0000313" key="16">
    <source>
        <dbReference type="EMBL" id="GMH57947.1"/>
    </source>
</evidence>
<keyword evidence="6" id="KW-0479">Metal-binding</keyword>
<evidence type="ECO:0000256" key="12">
    <source>
        <dbReference type="ARBA" id="ARBA00023317"/>
    </source>
</evidence>
<evidence type="ECO:0000256" key="6">
    <source>
        <dbReference type="ARBA" id="ARBA00022723"/>
    </source>
</evidence>
<evidence type="ECO:0000256" key="13">
    <source>
        <dbReference type="RuleBase" id="RU000504"/>
    </source>
</evidence>
<dbReference type="GO" id="GO:0030955">
    <property type="term" value="F:potassium ion binding"/>
    <property type="evidence" value="ECO:0007669"/>
    <property type="project" value="InterPro"/>
</dbReference>
<dbReference type="InterPro" id="IPR015793">
    <property type="entry name" value="Pyrv_Knase_brl"/>
</dbReference>
<comment type="caution">
    <text evidence="16">The sequence shown here is derived from an EMBL/GenBank/DDBJ whole genome shotgun (WGS) entry which is preliminary data.</text>
</comment>
<keyword evidence="5 13" id="KW-0808">Transferase</keyword>
<dbReference type="Pfam" id="PF00224">
    <property type="entry name" value="PK"/>
    <property type="match status" value="1"/>
</dbReference>
<evidence type="ECO:0000256" key="9">
    <source>
        <dbReference type="ARBA" id="ARBA00022840"/>
    </source>
</evidence>
<dbReference type="GO" id="GO:0000287">
    <property type="term" value="F:magnesium ion binding"/>
    <property type="evidence" value="ECO:0007669"/>
    <property type="project" value="InterPro"/>
</dbReference>
<dbReference type="EMBL" id="BRXW01000474">
    <property type="protein sequence ID" value="GMH57947.1"/>
    <property type="molecule type" value="Genomic_DNA"/>
</dbReference>
<dbReference type="SUPFAM" id="SSF51621">
    <property type="entry name" value="Phosphoenolpyruvate/pyruvate domain"/>
    <property type="match status" value="1"/>
</dbReference>
<keyword evidence="7" id="KW-0547">Nucleotide-binding</keyword>
<evidence type="ECO:0000256" key="5">
    <source>
        <dbReference type="ARBA" id="ARBA00022679"/>
    </source>
</evidence>
<dbReference type="NCBIfam" id="NF004491">
    <property type="entry name" value="PRK05826.1"/>
    <property type="match status" value="1"/>
</dbReference>
<dbReference type="SUPFAM" id="SSF52935">
    <property type="entry name" value="PK C-terminal domain-like"/>
    <property type="match status" value="1"/>
</dbReference>
<dbReference type="Pfam" id="PF02887">
    <property type="entry name" value="PK_C"/>
    <property type="match status" value="1"/>
</dbReference>
<comment type="catalytic activity">
    <reaction evidence="13">
        <text>pyruvate + ATP = phosphoenolpyruvate + ADP + H(+)</text>
        <dbReference type="Rhea" id="RHEA:18157"/>
        <dbReference type="ChEBI" id="CHEBI:15361"/>
        <dbReference type="ChEBI" id="CHEBI:15378"/>
        <dbReference type="ChEBI" id="CHEBI:30616"/>
        <dbReference type="ChEBI" id="CHEBI:58702"/>
        <dbReference type="ChEBI" id="CHEBI:456216"/>
        <dbReference type="EC" id="2.7.1.40"/>
    </reaction>
</comment>
<organism evidence="16 17">
    <name type="scientific">Triparma laevis f. longispina</name>
    <dbReference type="NCBI Taxonomy" id="1714387"/>
    <lineage>
        <taxon>Eukaryota</taxon>
        <taxon>Sar</taxon>
        <taxon>Stramenopiles</taxon>
        <taxon>Ochrophyta</taxon>
        <taxon>Bolidophyceae</taxon>
        <taxon>Parmales</taxon>
        <taxon>Triparmaceae</taxon>
        <taxon>Triparma</taxon>
    </lineage>
</organism>
<dbReference type="InterPro" id="IPR011037">
    <property type="entry name" value="Pyrv_Knase-like_insert_dom_sf"/>
</dbReference>
<dbReference type="InterPro" id="IPR015813">
    <property type="entry name" value="Pyrv/PenolPyrv_kinase-like_dom"/>
</dbReference>
<dbReference type="PANTHER" id="PTHR11817">
    <property type="entry name" value="PYRUVATE KINASE"/>
    <property type="match status" value="1"/>
</dbReference>
<feature type="domain" description="Pyruvate kinase C-terminal" evidence="15">
    <location>
        <begin position="445"/>
        <end position="547"/>
    </location>
</feature>
<keyword evidence="8 13" id="KW-0418">Kinase</keyword>
<dbReference type="GO" id="GO:0004743">
    <property type="term" value="F:pyruvate kinase activity"/>
    <property type="evidence" value="ECO:0007669"/>
    <property type="project" value="UniProtKB-EC"/>
</dbReference>
<evidence type="ECO:0000256" key="4">
    <source>
        <dbReference type="ARBA" id="ARBA00012142"/>
    </source>
</evidence>
<dbReference type="InterPro" id="IPR036918">
    <property type="entry name" value="Pyrv_Knase_C_sf"/>
</dbReference>
<evidence type="ECO:0000256" key="7">
    <source>
        <dbReference type="ARBA" id="ARBA00022741"/>
    </source>
</evidence>